<dbReference type="RefSeq" id="WP_243070399.1">
    <property type="nucleotide sequence ID" value="NZ_JAIVFL010000001.1"/>
</dbReference>
<dbReference type="InterPro" id="IPR012912">
    <property type="entry name" value="Plasmid_pRiA4b_Orf3-like"/>
</dbReference>
<evidence type="ECO:0000313" key="3">
    <source>
        <dbReference type="EMBL" id="MCI4673909.1"/>
    </source>
</evidence>
<reference evidence="3" key="1">
    <citation type="journal article" date="2022" name="ISME J.">
        <title>Identification of active gaseous-alkane degraders at natural gas seeps.</title>
        <authorList>
            <person name="Farhan Ul Haque M."/>
            <person name="Hernandez M."/>
            <person name="Crombie A.T."/>
            <person name="Murrell J.C."/>
        </authorList>
    </citation>
    <scope>NUCLEOTIDE SEQUENCE</scope>
    <source>
        <strain evidence="3">ANDR5</strain>
    </source>
</reference>
<comment type="caution">
    <text evidence="3">The sequence shown here is derived from an EMBL/GenBank/DDBJ whole genome shotgun (WGS) entry which is preliminary data.</text>
</comment>
<dbReference type="Proteomes" id="UP001139068">
    <property type="component" value="Unassembled WGS sequence"/>
</dbReference>
<gene>
    <name evidence="3" type="ORF">K9U37_02665</name>
</gene>
<dbReference type="InterPro" id="IPR024047">
    <property type="entry name" value="MM3350-like_sf"/>
</dbReference>
<dbReference type="Pfam" id="PF07929">
    <property type="entry name" value="PRiA4_ORF3"/>
    <property type="match status" value="1"/>
</dbReference>
<proteinExistence type="predicted"/>
<dbReference type="PANTHER" id="PTHR41878">
    <property type="entry name" value="LEXA REPRESSOR-RELATED"/>
    <property type="match status" value="1"/>
</dbReference>
<dbReference type="Gene3D" id="3.10.290.30">
    <property type="entry name" value="MM3350-like"/>
    <property type="match status" value="1"/>
</dbReference>
<evidence type="ECO:0000259" key="2">
    <source>
        <dbReference type="Pfam" id="PF07929"/>
    </source>
</evidence>
<sequence>MNKRTPPAKRPGKNSTTPLFDVTAQPPDVRVDDADEGSDPGVVMEAVLGGFAQITDPVEAEVLGSTILGAIGLLGADVAAVAASELVSVIEAGGNPPAAGMLAVLATLDEGPVGESATAGLDRLRARGVAAPEWTAALSAPVSARDCVELSADDQTLVLAARFDRAGAGHAVMILVDPQDCGEAAEIMLLDCVDLTEALAGLHRSAKRDKVRLTTTDIDPAEFRWRAEAAMDARDYHDRDDQYDPFDSDDVADVDDLFDNASFFDDDDLDDEDGPGYRALAPLLRARLRALPLSTKPKPPHGEGDEFEMTGLLAALDRLAALPGVFGGPAAAVPVKSSPKLPAKRKTRDGPAPVLQLRVDLRGSKPPIWRRLQVRGDIVLRELHTVLQVAFDWHSTHMYAFDTAYGQFGIPDPELGLASDAKVTLEQVAAGPKTKLTYTYDFGDDWEHLITVEDTMPSEDASIYPRCVGGRRKAPPEDCGGIWGYQELLEILDNPAHEEHQDRLEWLGLDRPDQHDPAHFDIDEVNGAFTALFQNSRRRK</sequence>
<protein>
    <submittedName>
        <fullName evidence="3">Plasmid pRiA4b ORF-3 family protein</fullName>
    </submittedName>
</protein>
<keyword evidence="4" id="KW-1185">Reference proteome</keyword>
<feature type="domain" description="Plasmid pRiA4b Orf3-like" evidence="2">
    <location>
        <begin position="354"/>
        <end position="524"/>
    </location>
</feature>
<feature type="region of interest" description="Disordered" evidence="1">
    <location>
        <begin position="1"/>
        <end position="37"/>
    </location>
</feature>
<evidence type="ECO:0000256" key="1">
    <source>
        <dbReference type="SAM" id="MobiDB-lite"/>
    </source>
</evidence>
<accession>A0ABS9YSW2</accession>
<evidence type="ECO:0000313" key="4">
    <source>
        <dbReference type="Proteomes" id="UP001139068"/>
    </source>
</evidence>
<dbReference type="PANTHER" id="PTHR41878:SF1">
    <property type="entry name" value="TNPR PROTEIN"/>
    <property type="match status" value="1"/>
</dbReference>
<feature type="compositionally biased region" description="Basic residues" evidence="1">
    <location>
        <begin position="1"/>
        <end position="12"/>
    </location>
</feature>
<organism evidence="3 4">
    <name type="scientific">Candidatus Mycolicibacterium alkanivorans</name>
    <dbReference type="NCBI Taxonomy" id="2954114"/>
    <lineage>
        <taxon>Bacteria</taxon>
        <taxon>Bacillati</taxon>
        <taxon>Actinomycetota</taxon>
        <taxon>Actinomycetes</taxon>
        <taxon>Mycobacteriales</taxon>
        <taxon>Mycobacteriaceae</taxon>
        <taxon>Mycolicibacterium</taxon>
    </lineage>
</organism>
<name>A0ABS9YSW2_9MYCO</name>
<dbReference type="EMBL" id="JAIVFL010000001">
    <property type="protein sequence ID" value="MCI4673909.1"/>
    <property type="molecule type" value="Genomic_DNA"/>
</dbReference>
<dbReference type="SUPFAM" id="SSF159941">
    <property type="entry name" value="MM3350-like"/>
    <property type="match status" value="1"/>
</dbReference>